<evidence type="ECO:0000313" key="2">
    <source>
        <dbReference type="Proteomes" id="UP000749334"/>
    </source>
</evidence>
<dbReference type="EMBL" id="DYVQ01000079">
    <property type="protein sequence ID" value="HJF74481.1"/>
    <property type="molecule type" value="Genomic_DNA"/>
</dbReference>
<evidence type="ECO:0000313" key="1">
    <source>
        <dbReference type="EMBL" id="HJF74481.1"/>
    </source>
</evidence>
<protein>
    <submittedName>
        <fullName evidence="1">Uncharacterized protein</fullName>
    </submittedName>
</protein>
<dbReference type="AlphaFoldDB" id="A0A921L1Y0"/>
<comment type="caution">
    <text evidence="1">The sequence shown here is derived from an EMBL/GenBank/DDBJ whole genome shotgun (WGS) entry which is preliminary data.</text>
</comment>
<gene>
    <name evidence="1" type="ORF">K8W15_09930</name>
</gene>
<organism evidence="1 2">
    <name type="scientific">Gallibacterium anatis</name>
    <dbReference type="NCBI Taxonomy" id="750"/>
    <lineage>
        <taxon>Bacteria</taxon>
        <taxon>Pseudomonadati</taxon>
        <taxon>Pseudomonadota</taxon>
        <taxon>Gammaproteobacteria</taxon>
        <taxon>Pasteurellales</taxon>
        <taxon>Pasteurellaceae</taxon>
        <taxon>Gallibacterium</taxon>
    </lineage>
</organism>
<accession>A0A921L1Y0</accession>
<reference evidence="1" key="2">
    <citation type="submission" date="2021-09" db="EMBL/GenBank/DDBJ databases">
        <authorList>
            <person name="Gilroy R."/>
        </authorList>
    </citation>
    <scope>NUCLEOTIDE SEQUENCE</scope>
    <source>
        <strain evidence="1">ChiHjej11B10-15683</strain>
    </source>
</reference>
<dbReference type="RefSeq" id="WP_335800615.1">
    <property type="nucleotide sequence ID" value="NZ_JARTCM010000007.1"/>
</dbReference>
<sequence length="120" mass="13982">MNKLGKKVFIFGVTMNQKNNELAHLFDQKIKTYASKTIYQQNQASIFLKSFNKRYMPNFSEQEVINFLNKEISSIKNEATQCKLGKENIHKLIAERFNQIIKKAEQLNTAKSINNKLIIL</sequence>
<proteinExistence type="predicted"/>
<name>A0A921L1Y0_9PAST</name>
<reference evidence="1" key="1">
    <citation type="journal article" date="2021" name="PeerJ">
        <title>Extensive microbial diversity within the chicken gut microbiome revealed by metagenomics and culture.</title>
        <authorList>
            <person name="Gilroy R."/>
            <person name="Ravi A."/>
            <person name="Getino M."/>
            <person name="Pursley I."/>
            <person name="Horton D.L."/>
            <person name="Alikhan N.F."/>
            <person name="Baker D."/>
            <person name="Gharbi K."/>
            <person name="Hall N."/>
            <person name="Watson M."/>
            <person name="Adriaenssens E.M."/>
            <person name="Foster-Nyarko E."/>
            <person name="Jarju S."/>
            <person name="Secka A."/>
            <person name="Antonio M."/>
            <person name="Oren A."/>
            <person name="Chaudhuri R.R."/>
            <person name="La Ragione R."/>
            <person name="Hildebrand F."/>
            <person name="Pallen M.J."/>
        </authorList>
    </citation>
    <scope>NUCLEOTIDE SEQUENCE</scope>
    <source>
        <strain evidence="1">ChiHjej11B10-15683</strain>
    </source>
</reference>
<dbReference type="Proteomes" id="UP000749334">
    <property type="component" value="Unassembled WGS sequence"/>
</dbReference>